<evidence type="ECO:0000313" key="2">
    <source>
        <dbReference type="Proteomes" id="UP000606889"/>
    </source>
</evidence>
<dbReference type="RefSeq" id="WP_186857337.1">
    <property type="nucleotide sequence ID" value="NZ_JACOON010000002.1"/>
</dbReference>
<accession>A0ABR7EFD1</accession>
<organism evidence="1 2">
    <name type="scientific">Christensenella tenuis</name>
    <dbReference type="NCBI Taxonomy" id="2763033"/>
    <lineage>
        <taxon>Bacteria</taxon>
        <taxon>Bacillati</taxon>
        <taxon>Bacillota</taxon>
        <taxon>Clostridia</taxon>
        <taxon>Christensenellales</taxon>
        <taxon>Christensenellaceae</taxon>
        <taxon>Christensenella</taxon>
    </lineage>
</organism>
<gene>
    <name evidence="1" type="ORF">H8S18_05705</name>
</gene>
<protein>
    <submittedName>
        <fullName evidence="1">Uncharacterized protein</fullName>
    </submittedName>
</protein>
<name>A0ABR7EFD1_9FIRM</name>
<evidence type="ECO:0000313" key="1">
    <source>
        <dbReference type="EMBL" id="MBC5647824.1"/>
    </source>
</evidence>
<reference evidence="1 2" key="1">
    <citation type="submission" date="2020-08" db="EMBL/GenBank/DDBJ databases">
        <title>Genome public.</title>
        <authorList>
            <person name="Liu C."/>
            <person name="Sun Q."/>
        </authorList>
    </citation>
    <scope>NUCLEOTIDE SEQUENCE [LARGE SCALE GENOMIC DNA]</scope>
    <source>
        <strain evidence="1 2">NSJ-35</strain>
    </source>
</reference>
<comment type="caution">
    <text evidence="1">The sequence shown here is derived from an EMBL/GenBank/DDBJ whole genome shotgun (WGS) entry which is preliminary data.</text>
</comment>
<dbReference type="Proteomes" id="UP000606889">
    <property type="component" value="Unassembled WGS sequence"/>
</dbReference>
<dbReference type="EMBL" id="JACOON010000002">
    <property type="protein sequence ID" value="MBC5647824.1"/>
    <property type="molecule type" value="Genomic_DNA"/>
</dbReference>
<sequence length="88" mass="10584">MNTIEKKQPWTNIVSYRPDEYLPREEFEKLRADLKNAWHTLGWLHLRMTNDLDIKTTSPLSRPELARRLAEVKKRIEKMMDVYLGEDI</sequence>
<proteinExistence type="predicted"/>
<keyword evidence="2" id="KW-1185">Reference proteome</keyword>